<keyword evidence="1" id="KW-0479">Metal-binding</keyword>
<sequence>MSVFANLRTNPHFPCLNSLPGELSISAAPMREYAERPWCFLGEITQATIVRFFSVELSVRDSDGAGLTVIFACHDEPPQKNLQPGRAILILNPYKRPLGGGKIGIAVNDLGHFKVLPFGMQALFELNDRVQTFCSPIHGKRPCHGCGTRKRIINKCQQCLFFWYCNRECQEQAKRHLGHRDDCAVLQDPDMRALFRLQWGELDEFKCLLLNAQEKRL</sequence>
<dbReference type="PROSITE" id="PS50865">
    <property type="entry name" value="ZF_MYND_2"/>
    <property type="match status" value="1"/>
</dbReference>
<gene>
    <name evidence="6" type="ORF">P175DRAFT_0497732</name>
</gene>
<dbReference type="Proteomes" id="UP000244073">
    <property type="component" value="Unassembled WGS sequence"/>
</dbReference>
<dbReference type="EMBL" id="MSFN02000001">
    <property type="protein sequence ID" value="PTU24616.1"/>
    <property type="molecule type" value="Genomic_DNA"/>
</dbReference>
<dbReference type="RefSeq" id="XP_040756008.1">
    <property type="nucleotide sequence ID" value="XM_040896342.1"/>
</dbReference>
<evidence type="ECO:0000256" key="1">
    <source>
        <dbReference type="ARBA" id="ARBA00022723"/>
    </source>
</evidence>
<comment type="caution">
    <text evidence="6">The sequence shown here is derived from an EMBL/GenBank/DDBJ whole genome shotgun (WGS) entry which is preliminary data.</text>
</comment>
<dbReference type="GeneID" id="63813224"/>
<dbReference type="OrthoDB" id="265717at2759"/>
<keyword evidence="3" id="KW-0862">Zinc</keyword>
<dbReference type="Pfam" id="PF01753">
    <property type="entry name" value="zf-MYND"/>
    <property type="match status" value="1"/>
</dbReference>
<evidence type="ECO:0000256" key="4">
    <source>
        <dbReference type="PROSITE-ProRule" id="PRU00134"/>
    </source>
</evidence>
<proteinExistence type="predicted"/>
<evidence type="ECO:0000313" key="7">
    <source>
        <dbReference type="Proteomes" id="UP000244073"/>
    </source>
</evidence>
<dbReference type="InterPro" id="IPR002893">
    <property type="entry name" value="Znf_MYND"/>
</dbReference>
<dbReference type="Gene3D" id="6.10.140.2220">
    <property type="match status" value="1"/>
</dbReference>
<evidence type="ECO:0000256" key="3">
    <source>
        <dbReference type="ARBA" id="ARBA00022833"/>
    </source>
</evidence>
<feature type="domain" description="MYND-type" evidence="5">
    <location>
        <begin position="143"/>
        <end position="183"/>
    </location>
</feature>
<dbReference type="VEuPathDB" id="FungiDB:P175DRAFT_0497732"/>
<dbReference type="AlphaFoldDB" id="A0A2T5M7X5"/>
<reference evidence="6 7" key="1">
    <citation type="journal article" date="2018" name="Proc. Natl. Acad. Sci. U.S.A.">
        <title>Linking secondary metabolites to gene clusters through genome sequencing of six diverse Aspergillus species.</title>
        <authorList>
            <person name="Kaerboelling I."/>
            <person name="Vesth T.C."/>
            <person name="Frisvad J.C."/>
            <person name="Nybo J.L."/>
            <person name="Theobald S."/>
            <person name="Kuo A."/>
            <person name="Bowyer P."/>
            <person name="Matsuda Y."/>
            <person name="Mondo S."/>
            <person name="Lyhne E.K."/>
            <person name="Kogle M.E."/>
            <person name="Clum A."/>
            <person name="Lipzen A."/>
            <person name="Salamov A."/>
            <person name="Ngan C.Y."/>
            <person name="Daum C."/>
            <person name="Chiniquy J."/>
            <person name="Barry K."/>
            <person name="LaButti K."/>
            <person name="Haridas S."/>
            <person name="Simmons B.A."/>
            <person name="Magnuson J.K."/>
            <person name="Mortensen U.H."/>
            <person name="Larsen T.O."/>
            <person name="Grigoriev I.V."/>
            <person name="Baker S.E."/>
            <person name="Andersen M.R."/>
        </authorList>
    </citation>
    <scope>NUCLEOTIDE SEQUENCE [LARGE SCALE GENOMIC DNA]</scope>
    <source>
        <strain evidence="6 7">IBT 24754</strain>
    </source>
</reference>
<evidence type="ECO:0000259" key="5">
    <source>
        <dbReference type="PROSITE" id="PS50865"/>
    </source>
</evidence>
<dbReference type="SUPFAM" id="SSF144232">
    <property type="entry name" value="HIT/MYND zinc finger-like"/>
    <property type="match status" value="1"/>
</dbReference>
<keyword evidence="2 4" id="KW-0863">Zinc-finger</keyword>
<organism evidence="6 7">
    <name type="scientific">Aspergillus ochraceoroseus IBT 24754</name>
    <dbReference type="NCBI Taxonomy" id="1392256"/>
    <lineage>
        <taxon>Eukaryota</taxon>
        <taxon>Fungi</taxon>
        <taxon>Dikarya</taxon>
        <taxon>Ascomycota</taxon>
        <taxon>Pezizomycotina</taxon>
        <taxon>Eurotiomycetes</taxon>
        <taxon>Eurotiomycetidae</taxon>
        <taxon>Eurotiales</taxon>
        <taxon>Aspergillaceae</taxon>
        <taxon>Aspergillus</taxon>
        <taxon>Aspergillus subgen. Nidulantes</taxon>
    </lineage>
</organism>
<accession>A0A2T5M7X5</accession>
<name>A0A2T5M7X5_9EURO</name>
<dbReference type="GO" id="GO:0008270">
    <property type="term" value="F:zinc ion binding"/>
    <property type="evidence" value="ECO:0007669"/>
    <property type="project" value="UniProtKB-KW"/>
</dbReference>
<evidence type="ECO:0000313" key="6">
    <source>
        <dbReference type="EMBL" id="PTU24616.1"/>
    </source>
</evidence>
<protein>
    <recommendedName>
        <fullName evidence="5">MYND-type domain-containing protein</fullName>
    </recommendedName>
</protein>
<evidence type="ECO:0000256" key="2">
    <source>
        <dbReference type="ARBA" id="ARBA00022771"/>
    </source>
</evidence>